<proteinExistence type="predicted"/>
<gene>
    <name evidence="1" type="ORF">LCGC14_2771160</name>
</gene>
<comment type="caution">
    <text evidence="1">The sequence shown here is derived from an EMBL/GenBank/DDBJ whole genome shotgun (WGS) entry which is preliminary data.</text>
</comment>
<sequence>MSIVELPGNTSVSRVGIDGRISFPRLGSFQAGGQDIEALQEEMNLATAGNVLSVFSPVGERYEVVLDGSSIFLEIVAYRPVYMTGDVSQRGPVQYVPGLTVRTALASAGGASEVPVMFETAVMAAPRLRAEYRVLALEHAKAVVDLWEIDAILSGNPDLERPDPSTVAIDADAFS</sequence>
<name>A0A0F8ZHW8_9ZZZZ</name>
<dbReference type="AlphaFoldDB" id="A0A0F8ZHW8"/>
<dbReference type="EMBL" id="LAZR01051210">
    <property type="protein sequence ID" value="KKK85650.1"/>
    <property type="molecule type" value="Genomic_DNA"/>
</dbReference>
<protein>
    <submittedName>
        <fullName evidence="1">Uncharacterized protein</fullName>
    </submittedName>
</protein>
<reference evidence="1" key="1">
    <citation type="journal article" date="2015" name="Nature">
        <title>Complex archaea that bridge the gap between prokaryotes and eukaryotes.</title>
        <authorList>
            <person name="Spang A."/>
            <person name="Saw J.H."/>
            <person name="Jorgensen S.L."/>
            <person name="Zaremba-Niedzwiedzka K."/>
            <person name="Martijn J."/>
            <person name="Lind A.E."/>
            <person name="van Eijk R."/>
            <person name="Schleper C."/>
            <person name="Guy L."/>
            <person name="Ettema T.J."/>
        </authorList>
    </citation>
    <scope>NUCLEOTIDE SEQUENCE</scope>
</reference>
<organism evidence="1">
    <name type="scientific">marine sediment metagenome</name>
    <dbReference type="NCBI Taxonomy" id="412755"/>
    <lineage>
        <taxon>unclassified sequences</taxon>
        <taxon>metagenomes</taxon>
        <taxon>ecological metagenomes</taxon>
    </lineage>
</organism>
<accession>A0A0F8ZHW8</accession>
<feature type="non-terminal residue" evidence="1">
    <location>
        <position position="175"/>
    </location>
</feature>
<evidence type="ECO:0000313" key="1">
    <source>
        <dbReference type="EMBL" id="KKK85650.1"/>
    </source>
</evidence>